<reference evidence="2" key="1">
    <citation type="submission" date="2012-02" db="EMBL/GenBank/DDBJ databases">
        <title>The complete genome of Solitalea canadensis DSM 3403.</title>
        <authorList>
            <consortium name="US DOE Joint Genome Institute (JGI-PGF)"/>
            <person name="Lucas S."/>
            <person name="Copeland A."/>
            <person name="Lapidus A."/>
            <person name="Glavina del Rio T."/>
            <person name="Dalin E."/>
            <person name="Tice H."/>
            <person name="Bruce D."/>
            <person name="Goodwin L."/>
            <person name="Pitluck S."/>
            <person name="Peters L."/>
            <person name="Ovchinnikova G."/>
            <person name="Lu M."/>
            <person name="Kyrpides N."/>
            <person name="Mavromatis K."/>
            <person name="Ivanova N."/>
            <person name="Brettin T."/>
            <person name="Detter J.C."/>
            <person name="Han C."/>
            <person name="Larimer F."/>
            <person name="Land M."/>
            <person name="Hauser L."/>
            <person name="Markowitz V."/>
            <person name="Cheng J.-F."/>
            <person name="Hugenholtz P."/>
            <person name="Woyke T."/>
            <person name="Wu D."/>
            <person name="Spring S."/>
            <person name="Schroeder M."/>
            <person name="Kopitz M."/>
            <person name="Brambilla E."/>
            <person name="Klenk H.-P."/>
            <person name="Eisen J.A."/>
        </authorList>
    </citation>
    <scope>NUCLEOTIDE SEQUENCE</scope>
    <source>
        <strain evidence="2">DSM 3403</strain>
    </source>
</reference>
<protein>
    <recommendedName>
        <fullName evidence="4">Lipoprotein</fullName>
    </recommendedName>
</protein>
<name>H8KL99_SOLCM</name>
<feature type="chain" id="PRO_5003613645" description="Lipoprotein" evidence="1">
    <location>
        <begin position="23"/>
        <end position="205"/>
    </location>
</feature>
<accession>H8KL99</accession>
<dbReference type="OrthoDB" id="1431329at2"/>
<dbReference type="STRING" id="929556.Solca_4192"/>
<dbReference type="PROSITE" id="PS51257">
    <property type="entry name" value="PROKAR_LIPOPROTEIN"/>
    <property type="match status" value="1"/>
</dbReference>
<keyword evidence="3" id="KW-1185">Reference proteome</keyword>
<keyword evidence="1" id="KW-0732">Signal</keyword>
<proteinExistence type="predicted"/>
<dbReference type="EMBL" id="CP003349">
    <property type="protein sequence ID" value="AFD09182.1"/>
    <property type="molecule type" value="Genomic_DNA"/>
</dbReference>
<gene>
    <name evidence="2" type="ordered locus">Solca_4192</name>
</gene>
<evidence type="ECO:0008006" key="4">
    <source>
        <dbReference type="Google" id="ProtNLM"/>
    </source>
</evidence>
<feature type="signal peptide" evidence="1">
    <location>
        <begin position="1"/>
        <end position="22"/>
    </location>
</feature>
<organism evidence="2 3">
    <name type="scientific">Solitalea canadensis (strain ATCC 29591 / DSM 3403 / JCM 21819 / LMG 8368 / NBRC 15130 / NCIMB 12057 / USAM 9D)</name>
    <name type="common">Flexibacter canadensis</name>
    <dbReference type="NCBI Taxonomy" id="929556"/>
    <lineage>
        <taxon>Bacteria</taxon>
        <taxon>Pseudomonadati</taxon>
        <taxon>Bacteroidota</taxon>
        <taxon>Sphingobacteriia</taxon>
        <taxon>Sphingobacteriales</taxon>
        <taxon>Sphingobacteriaceae</taxon>
        <taxon>Solitalea</taxon>
    </lineage>
</organism>
<evidence type="ECO:0000313" key="2">
    <source>
        <dbReference type="EMBL" id="AFD09182.1"/>
    </source>
</evidence>
<dbReference type="KEGG" id="scn:Solca_4192"/>
<evidence type="ECO:0000256" key="1">
    <source>
        <dbReference type="SAM" id="SignalP"/>
    </source>
</evidence>
<dbReference type="AlphaFoldDB" id="H8KL99"/>
<dbReference type="HOGENOM" id="CLU_1336785_0_0_10"/>
<sequence>MRKRCYLIGLSILLFFSCTRHPFDEQQLQAYVSDADNGLIKEQQVKGLDVKVMFRPAGLLIAQELNGQPASEALIDSLKRKYSNHYYFILNLSKNDKEVLHSQGNFSDYSALLQTLSFSMGQYISLTTSSRDTLEMVDYTFDRTYGMSGGNALMFAFSKEKLKESKEVSFNLDEFGIGTGLLHFEFKRKDLNAVPELATAQYLKR</sequence>
<dbReference type="Proteomes" id="UP000007590">
    <property type="component" value="Chromosome"/>
</dbReference>
<dbReference type="RefSeq" id="WP_014682404.1">
    <property type="nucleotide sequence ID" value="NC_017770.1"/>
</dbReference>
<evidence type="ECO:0000313" key="3">
    <source>
        <dbReference type="Proteomes" id="UP000007590"/>
    </source>
</evidence>
<dbReference type="eggNOG" id="ENOG5032BEC">
    <property type="taxonomic scope" value="Bacteria"/>
</dbReference>